<keyword evidence="1" id="KW-0805">Transcription regulation</keyword>
<dbReference type="PANTHER" id="PTHR43280:SF2">
    <property type="entry name" value="HTH-TYPE TRANSCRIPTIONAL REGULATOR EXSA"/>
    <property type="match status" value="1"/>
</dbReference>
<reference evidence="5" key="2">
    <citation type="submission" date="2021-04" db="EMBL/GenBank/DDBJ databases">
        <authorList>
            <person name="Gilroy R."/>
        </authorList>
    </citation>
    <scope>NUCLEOTIDE SEQUENCE</scope>
    <source>
        <strain evidence="5">CHK179-7159</strain>
    </source>
</reference>
<evidence type="ECO:0000256" key="2">
    <source>
        <dbReference type="ARBA" id="ARBA00023125"/>
    </source>
</evidence>
<dbReference type="SUPFAM" id="SSF51215">
    <property type="entry name" value="Regulatory protein AraC"/>
    <property type="match status" value="1"/>
</dbReference>
<accession>A0A9D2I4Z1</accession>
<dbReference type="InterPro" id="IPR037923">
    <property type="entry name" value="HTH-like"/>
</dbReference>
<reference evidence="5" key="1">
    <citation type="journal article" date="2021" name="PeerJ">
        <title>Extensive microbial diversity within the chicken gut microbiome revealed by metagenomics and culture.</title>
        <authorList>
            <person name="Gilroy R."/>
            <person name="Ravi A."/>
            <person name="Getino M."/>
            <person name="Pursley I."/>
            <person name="Horton D.L."/>
            <person name="Alikhan N.F."/>
            <person name="Baker D."/>
            <person name="Gharbi K."/>
            <person name="Hall N."/>
            <person name="Watson M."/>
            <person name="Adriaenssens E.M."/>
            <person name="Foster-Nyarko E."/>
            <person name="Jarju S."/>
            <person name="Secka A."/>
            <person name="Antonio M."/>
            <person name="Oren A."/>
            <person name="Chaudhuri R.R."/>
            <person name="La Ragione R."/>
            <person name="Hildebrand F."/>
            <person name="Pallen M.J."/>
        </authorList>
    </citation>
    <scope>NUCLEOTIDE SEQUENCE</scope>
    <source>
        <strain evidence="5">CHK179-7159</strain>
    </source>
</reference>
<name>A0A9D2I4Z1_9FIRM</name>
<sequence>MPELIEFSKCIGTYSSAKFELVYIKEGDAILSLRDKYYSLTPGHLLCMFPNEKIYYAATEGCSWSNLWIGIYGIQADYYIKSLGITREYPIYKCPQPEETEKIINEIIESTENNNSYGKMKTLSKLYDFFASLHDKSAEQVSDNLPVYDIHITDTHEITYLSDNLHIREAENYIRFHYDSNISVHALASILNLSIEYFSRLFKSETGMTPQNMIIKYRIEKACTLLKTTSLSIAEIAMCVGIQDQRYFSKLFRRNIGSSPSKYRKETTSL</sequence>
<dbReference type="PRINTS" id="PR00032">
    <property type="entry name" value="HTHARAC"/>
</dbReference>
<comment type="caution">
    <text evidence="5">The sequence shown here is derived from an EMBL/GenBank/DDBJ whole genome shotgun (WGS) entry which is preliminary data.</text>
</comment>
<feature type="domain" description="HTH araC/xylS-type" evidence="4">
    <location>
        <begin position="168"/>
        <end position="266"/>
    </location>
</feature>
<dbReference type="Pfam" id="PF12833">
    <property type="entry name" value="HTH_18"/>
    <property type="match status" value="1"/>
</dbReference>
<proteinExistence type="predicted"/>
<dbReference type="Pfam" id="PF02311">
    <property type="entry name" value="AraC_binding"/>
    <property type="match status" value="1"/>
</dbReference>
<dbReference type="SMART" id="SM00342">
    <property type="entry name" value="HTH_ARAC"/>
    <property type="match status" value="1"/>
</dbReference>
<dbReference type="EMBL" id="DWYY01000106">
    <property type="protein sequence ID" value="HJA93366.1"/>
    <property type="molecule type" value="Genomic_DNA"/>
</dbReference>
<dbReference type="InterPro" id="IPR003313">
    <property type="entry name" value="AraC-bd"/>
</dbReference>
<dbReference type="InterPro" id="IPR009057">
    <property type="entry name" value="Homeodomain-like_sf"/>
</dbReference>
<dbReference type="InterPro" id="IPR020449">
    <property type="entry name" value="Tscrpt_reg_AraC-type_HTH"/>
</dbReference>
<dbReference type="PROSITE" id="PS01124">
    <property type="entry name" value="HTH_ARAC_FAMILY_2"/>
    <property type="match status" value="1"/>
</dbReference>
<protein>
    <submittedName>
        <fullName evidence="5">AraC family transcriptional regulator</fullName>
    </submittedName>
</protein>
<evidence type="ECO:0000256" key="3">
    <source>
        <dbReference type="ARBA" id="ARBA00023163"/>
    </source>
</evidence>
<keyword evidence="3" id="KW-0804">Transcription</keyword>
<dbReference type="PROSITE" id="PS00041">
    <property type="entry name" value="HTH_ARAC_FAMILY_1"/>
    <property type="match status" value="1"/>
</dbReference>
<dbReference type="Gene3D" id="1.10.10.60">
    <property type="entry name" value="Homeodomain-like"/>
    <property type="match status" value="2"/>
</dbReference>
<organism evidence="5 6">
    <name type="scientific">Candidatus Eisenbergiella merdipullorum</name>
    <dbReference type="NCBI Taxonomy" id="2838553"/>
    <lineage>
        <taxon>Bacteria</taxon>
        <taxon>Bacillati</taxon>
        <taxon>Bacillota</taxon>
        <taxon>Clostridia</taxon>
        <taxon>Lachnospirales</taxon>
        <taxon>Lachnospiraceae</taxon>
        <taxon>Eisenbergiella</taxon>
    </lineage>
</organism>
<dbReference type="InterPro" id="IPR018060">
    <property type="entry name" value="HTH_AraC"/>
</dbReference>
<dbReference type="SUPFAM" id="SSF46689">
    <property type="entry name" value="Homeodomain-like"/>
    <property type="match status" value="2"/>
</dbReference>
<dbReference type="PANTHER" id="PTHR43280">
    <property type="entry name" value="ARAC-FAMILY TRANSCRIPTIONAL REGULATOR"/>
    <property type="match status" value="1"/>
</dbReference>
<evidence type="ECO:0000313" key="6">
    <source>
        <dbReference type="Proteomes" id="UP000886858"/>
    </source>
</evidence>
<evidence type="ECO:0000259" key="4">
    <source>
        <dbReference type="PROSITE" id="PS01124"/>
    </source>
</evidence>
<evidence type="ECO:0000313" key="5">
    <source>
        <dbReference type="EMBL" id="HJA93366.1"/>
    </source>
</evidence>
<keyword evidence="2" id="KW-0238">DNA-binding</keyword>
<gene>
    <name evidence="5" type="ORF">H9717_09690</name>
</gene>
<dbReference type="Proteomes" id="UP000886858">
    <property type="component" value="Unassembled WGS sequence"/>
</dbReference>
<dbReference type="InterPro" id="IPR018062">
    <property type="entry name" value="HTH_AraC-typ_CS"/>
</dbReference>
<evidence type="ECO:0000256" key="1">
    <source>
        <dbReference type="ARBA" id="ARBA00023015"/>
    </source>
</evidence>
<dbReference type="AlphaFoldDB" id="A0A9D2I4Z1"/>
<dbReference type="GO" id="GO:0043565">
    <property type="term" value="F:sequence-specific DNA binding"/>
    <property type="evidence" value="ECO:0007669"/>
    <property type="project" value="InterPro"/>
</dbReference>
<dbReference type="GO" id="GO:0003700">
    <property type="term" value="F:DNA-binding transcription factor activity"/>
    <property type="evidence" value="ECO:0007669"/>
    <property type="project" value="InterPro"/>
</dbReference>